<dbReference type="Pfam" id="PF00566">
    <property type="entry name" value="RabGAP-TBC"/>
    <property type="match status" value="1"/>
</dbReference>
<dbReference type="GO" id="GO:0005096">
    <property type="term" value="F:GTPase activator activity"/>
    <property type="evidence" value="ECO:0007669"/>
    <property type="project" value="TreeGrafter"/>
</dbReference>
<accession>A0A5J4YSE3</accession>
<protein>
    <submittedName>
        <fullName evidence="3">TBC domain-containing protein kinase-like protein</fullName>
    </submittedName>
</protein>
<dbReference type="InterPro" id="IPR035969">
    <property type="entry name" value="Rab-GAP_TBC_sf"/>
</dbReference>
<feature type="region of interest" description="Disordered" evidence="1">
    <location>
        <begin position="389"/>
        <end position="408"/>
    </location>
</feature>
<dbReference type="GO" id="GO:0016301">
    <property type="term" value="F:kinase activity"/>
    <property type="evidence" value="ECO:0007669"/>
    <property type="project" value="UniProtKB-KW"/>
</dbReference>
<dbReference type="PANTHER" id="PTHR22957">
    <property type="entry name" value="TBC1 DOMAIN FAMILY MEMBER GTPASE-ACTIVATING PROTEIN"/>
    <property type="match status" value="1"/>
</dbReference>
<evidence type="ECO:0000259" key="2">
    <source>
        <dbReference type="PROSITE" id="PS50086"/>
    </source>
</evidence>
<dbReference type="SUPFAM" id="SSF47923">
    <property type="entry name" value="Ypt/Rab-GAP domain of gyp1p"/>
    <property type="match status" value="2"/>
</dbReference>
<dbReference type="EMBL" id="VRMN01000006">
    <property type="protein sequence ID" value="KAA8493830.1"/>
    <property type="molecule type" value="Genomic_DNA"/>
</dbReference>
<gene>
    <name evidence="3" type="ORF">FVE85_4967</name>
</gene>
<dbReference type="Gene3D" id="1.10.472.80">
    <property type="entry name" value="Ypt/Rab-GAP domain of gyp1p, domain 3"/>
    <property type="match status" value="1"/>
</dbReference>
<name>A0A5J4YSE3_PORPP</name>
<evidence type="ECO:0000256" key="1">
    <source>
        <dbReference type="SAM" id="MobiDB-lite"/>
    </source>
</evidence>
<feature type="compositionally biased region" description="Gly residues" evidence="1">
    <location>
        <begin position="18"/>
        <end position="38"/>
    </location>
</feature>
<sequence>MLWSCGVERTMETSDGAAHGGASGSNGGVVRAEGGGSGEEMSEQWCFDRMDSMERRDDVENFRSVLLQHVRPGRDTLLPRVRGLVWMKLMLGYNAEEWILEREPSAEHFQRKAVDAEIVCPDAEQILLDVVRTRSQDERFQTPAIRSAMKRMLALFCMKENVHYIQGMNEVLAPIMLLPEVQNRPRLIYYTLQGFMRRFMSYLLLPVGKDDDSLEGVKVCFRVLDLLLRYLDPELFHKLRSEGLTSGVFAPSWFVTSFAGWLELDLVYHLWDHLILENEPSALLFFGLSILLKRKGSIMQAPKHHLPELLMQMQPKDLAELDSLWSHTRWLRTSQVPRSVVEILSSALCAGYARERVSELWKDPIAQAVGCLVVKASDLAITESAAPLTISGSSSPPSARKETLPEGNAPAQVQLESADGTSALASSFFVLDCRTKAEFDCGHVARGALVDLRSIRNAAAERKLQTKVKEISARSSGLIPRTSRPEKESQNQDVRLLKENRSLSSPLSADNAAASAASESSIEQEFEKVLQLIAPLRGVSHLSLCGTGNPILDAVDLAQAANNLLKDEVPKLSIVAGGFPEILAYHRANAARLPVVDVNESLGRAMTNKRLVESGEQVPLSTRIGTRLEIFRAQAVKDLNGSGGSSGVPATGAGSSALVDQTPPIIIDKLRNAFMSLAGTRISPQDLSGDSTAAAPAGNVNGPTTRK</sequence>
<keyword evidence="4" id="KW-1185">Reference proteome</keyword>
<dbReference type="InterPro" id="IPR000195">
    <property type="entry name" value="Rab-GAP-TBC_dom"/>
</dbReference>
<feature type="region of interest" description="Disordered" evidence="1">
    <location>
        <begin position="685"/>
        <end position="707"/>
    </location>
</feature>
<dbReference type="SMART" id="SM00164">
    <property type="entry name" value="TBC"/>
    <property type="match status" value="1"/>
</dbReference>
<proteinExistence type="predicted"/>
<dbReference type="Proteomes" id="UP000324585">
    <property type="component" value="Unassembled WGS sequence"/>
</dbReference>
<dbReference type="PROSITE" id="PS50086">
    <property type="entry name" value="TBC_RABGAP"/>
    <property type="match status" value="1"/>
</dbReference>
<feature type="compositionally biased region" description="Basic and acidic residues" evidence="1">
    <location>
        <begin position="483"/>
        <end position="493"/>
    </location>
</feature>
<evidence type="ECO:0000313" key="3">
    <source>
        <dbReference type="EMBL" id="KAA8493830.1"/>
    </source>
</evidence>
<dbReference type="OrthoDB" id="10263206at2759"/>
<evidence type="ECO:0000313" key="4">
    <source>
        <dbReference type="Proteomes" id="UP000324585"/>
    </source>
</evidence>
<dbReference type="Gene3D" id="1.10.8.270">
    <property type="entry name" value="putative rabgap domain of human tbc1 domain family member 14 like domains"/>
    <property type="match status" value="1"/>
</dbReference>
<keyword evidence="3" id="KW-0418">Kinase</keyword>
<keyword evidence="3" id="KW-0808">Transferase</keyword>
<feature type="region of interest" description="Disordered" evidence="1">
    <location>
        <begin position="474"/>
        <end position="493"/>
    </location>
</feature>
<organism evidence="3 4">
    <name type="scientific">Porphyridium purpureum</name>
    <name type="common">Red alga</name>
    <name type="synonym">Porphyridium cruentum</name>
    <dbReference type="NCBI Taxonomy" id="35688"/>
    <lineage>
        <taxon>Eukaryota</taxon>
        <taxon>Rhodophyta</taxon>
        <taxon>Bangiophyceae</taxon>
        <taxon>Porphyridiales</taxon>
        <taxon>Porphyridiaceae</taxon>
        <taxon>Porphyridium</taxon>
    </lineage>
</organism>
<reference evidence="4" key="1">
    <citation type="journal article" date="2019" name="Nat. Commun.">
        <title>Expansion of phycobilisome linker gene families in mesophilic red algae.</title>
        <authorList>
            <person name="Lee J."/>
            <person name="Kim D."/>
            <person name="Bhattacharya D."/>
            <person name="Yoon H.S."/>
        </authorList>
    </citation>
    <scope>NUCLEOTIDE SEQUENCE [LARGE SCALE GENOMIC DNA]</scope>
    <source>
        <strain evidence="4">CCMP 1328</strain>
    </source>
</reference>
<dbReference type="AlphaFoldDB" id="A0A5J4YSE3"/>
<comment type="caution">
    <text evidence="3">The sequence shown here is derived from an EMBL/GenBank/DDBJ whole genome shotgun (WGS) entry which is preliminary data.</text>
</comment>
<feature type="region of interest" description="Disordered" evidence="1">
    <location>
        <begin position="12"/>
        <end position="41"/>
    </location>
</feature>
<feature type="domain" description="Rab-GAP TBC" evidence="2">
    <location>
        <begin position="76"/>
        <end position="278"/>
    </location>
</feature>